<accession>A0A6A4GHQ4</accession>
<gene>
    <name evidence="3" type="ORF">BT96DRAFT_1007696</name>
</gene>
<name>A0A6A4GHQ4_9AGAR</name>
<organism evidence="3 4">
    <name type="scientific">Gymnopus androsaceus JB14</name>
    <dbReference type="NCBI Taxonomy" id="1447944"/>
    <lineage>
        <taxon>Eukaryota</taxon>
        <taxon>Fungi</taxon>
        <taxon>Dikarya</taxon>
        <taxon>Basidiomycota</taxon>
        <taxon>Agaricomycotina</taxon>
        <taxon>Agaricomycetes</taxon>
        <taxon>Agaricomycetidae</taxon>
        <taxon>Agaricales</taxon>
        <taxon>Marasmiineae</taxon>
        <taxon>Omphalotaceae</taxon>
        <taxon>Gymnopus</taxon>
    </lineage>
</organism>
<evidence type="ECO:0000256" key="2">
    <source>
        <dbReference type="SAM" id="MobiDB-lite"/>
    </source>
</evidence>
<keyword evidence="4" id="KW-1185">Reference proteome</keyword>
<reference evidence="3" key="1">
    <citation type="journal article" date="2019" name="Environ. Microbiol.">
        <title>Fungal ecological strategies reflected in gene transcription - a case study of two litter decomposers.</title>
        <authorList>
            <person name="Barbi F."/>
            <person name="Kohler A."/>
            <person name="Barry K."/>
            <person name="Baskaran P."/>
            <person name="Daum C."/>
            <person name="Fauchery L."/>
            <person name="Ihrmark K."/>
            <person name="Kuo A."/>
            <person name="LaButti K."/>
            <person name="Lipzen A."/>
            <person name="Morin E."/>
            <person name="Grigoriev I.V."/>
            <person name="Henrissat B."/>
            <person name="Lindahl B."/>
            <person name="Martin F."/>
        </authorList>
    </citation>
    <scope>NUCLEOTIDE SEQUENCE</scope>
    <source>
        <strain evidence="3">JB14</strain>
    </source>
</reference>
<keyword evidence="1" id="KW-0175">Coiled coil</keyword>
<dbReference type="AlphaFoldDB" id="A0A6A4GHQ4"/>
<sequence>MTDPNPSPNFPVVPGPAPDFIDVSSSSDNEHTLDRDFESDDASAMNVQPSDAPAHQSAWLTTGSPTYGNGGWGSKGSGWGNWGHRDPALEVLNNVREDFKTLAKDVDPFRDTTLDPLDTPAWVKAQLFLSSETAHVQSAKLPTFTQQQLGERLVNLRAQETLLSADFARAEEESRQADAKKNRLGKAMEDLKVAEEQLLALHLVAVTRRRSVQT</sequence>
<protein>
    <submittedName>
        <fullName evidence="3">Uncharacterized protein</fullName>
    </submittedName>
</protein>
<proteinExistence type="predicted"/>
<dbReference type="EMBL" id="ML770077">
    <property type="protein sequence ID" value="KAE9384815.1"/>
    <property type="molecule type" value="Genomic_DNA"/>
</dbReference>
<evidence type="ECO:0000313" key="3">
    <source>
        <dbReference type="EMBL" id="KAE9384815.1"/>
    </source>
</evidence>
<evidence type="ECO:0000256" key="1">
    <source>
        <dbReference type="SAM" id="Coils"/>
    </source>
</evidence>
<dbReference type="Proteomes" id="UP000799118">
    <property type="component" value="Unassembled WGS sequence"/>
</dbReference>
<feature type="compositionally biased region" description="Pro residues" evidence="2">
    <location>
        <begin position="1"/>
        <end position="17"/>
    </location>
</feature>
<evidence type="ECO:0000313" key="4">
    <source>
        <dbReference type="Proteomes" id="UP000799118"/>
    </source>
</evidence>
<feature type="region of interest" description="Disordered" evidence="2">
    <location>
        <begin position="1"/>
        <end position="61"/>
    </location>
</feature>
<feature type="coiled-coil region" evidence="1">
    <location>
        <begin position="170"/>
        <end position="197"/>
    </location>
</feature>